<sequence>MSLMRLFSRRESTASTAHTVSQAGTTQFSTSQLFDKATGAPTSHKGHHRESQQAATTPNKGAGLPPRPDYGRIICDLRQRLSESQTACEEKDEEVRLKDEQHKELGRKVEELERCVGEKQEDAREAREREDKMRSLYEAACRKADADIETLTAHLDHEYPWREALAHLATLIPPTAQSRHAGSASASPASRSSATHTNNYFPFSTLPASLSPKSSKALQSEGGEPLSPSTRLDFLPHNASGDVREMAAMVVGVLDGMREYVREVGMACEGRREEFERLKEENKALREVVDAPRTCIHCGAKYSLLKNGPEDCVYHPGKMKFYSCSSCGGAKYFTCCMKCTECSAGCRTGYHVS</sequence>
<feature type="region of interest" description="Disordered" evidence="1">
    <location>
        <begin position="176"/>
        <end position="198"/>
    </location>
</feature>
<reference evidence="2 3" key="1">
    <citation type="submission" date="2014-11" db="EMBL/GenBank/DDBJ databases">
        <authorList>
            <person name="Zhu J."/>
            <person name="Qi W."/>
            <person name="Song R."/>
        </authorList>
    </citation>
    <scope>NUCLEOTIDE SEQUENCE [LARGE SCALE GENOMIC DNA]</scope>
</reference>
<evidence type="ECO:0000313" key="3">
    <source>
        <dbReference type="Proteomes" id="UP000041254"/>
    </source>
</evidence>
<name>A0A0G4E9R3_VITBC</name>
<dbReference type="OrthoDB" id="313191at2759"/>
<feature type="region of interest" description="Disordered" evidence="1">
    <location>
        <begin position="1"/>
        <end position="69"/>
    </location>
</feature>
<feature type="region of interest" description="Disordered" evidence="1">
    <location>
        <begin position="211"/>
        <end position="232"/>
    </location>
</feature>
<feature type="compositionally biased region" description="Polar residues" evidence="1">
    <location>
        <begin position="13"/>
        <end position="33"/>
    </location>
</feature>
<accession>A0A0G4E9R3</accession>
<proteinExistence type="predicted"/>
<dbReference type="VEuPathDB" id="CryptoDB:Vbra_6676"/>
<dbReference type="AlphaFoldDB" id="A0A0G4E9R3"/>
<evidence type="ECO:0000256" key="1">
    <source>
        <dbReference type="SAM" id="MobiDB-lite"/>
    </source>
</evidence>
<organism evidence="2 3">
    <name type="scientific">Vitrella brassicaformis (strain CCMP3155)</name>
    <dbReference type="NCBI Taxonomy" id="1169540"/>
    <lineage>
        <taxon>Eukaryota</taxon>
        <taxon>Sar</taxon>
        <taxon>Alveolata</taxon>
        <taxon>Colpodellida</taxon>
        <taxon>Vitrellaceae</taxon>
        <taxon>Vitrella</taxon>
    </lineage>
</organism>
<dbReference type="EMBL" id="CDMY01000033">
    <property type="protein sequence ID" value="CEL91922.1"/>
    <property type="molecule type" value="Genomic_DNA"/>
</dbReference>
<feature type="compositionally biased region" description="Low complexity" evidence="1">
    <location>
        <begin position="178"/>
        <end position="194"/>
    </location>
</feature>
<keyword evidence="3" id="KW-1185">Reference proteome</keyword>
<evidence type="ECO:0000313" key="2">
    <source>
        <dbReference type="EMBL" id="CEL91922.1"/>
    </source>
</evidence>
<protein>
    <submittedName>
        <fullName evidence="2">Uncharacterized protein</fullName>
    </submittedName>
</protein>
<dbReference type="InParanoid" id="A0A0G4E9R3"/>
<dbReference type="Proteomes" id="UP000041254">
    <property type="component" value="Unassembled WGS sequence"/>
</dbReference>
<gene>
    <name evidence="2" type="ORF">Vbra_6676</name>
</gene>